<sequence length="148" mass="15498">MQGAVVYQRGGGRILVTAPAGGAEVGDLVCDTARGEEGVLTDLCAGVPILRPRYGAALTGEWPTTWVAVERVARHGTWYGRMTGRAEPGRHRPGPSDDGQLAGVLLLTANVLGASLVVTQAQQARATPPGIERPDRDTAHTADLHTGR</sequence>
<dbReference type="EMBL" id="BMMS01000074">
    <property type="protein sequence ID" value="GGP00982.1"/>
    <property type="molecule type" value="Genomic_DNA"/>
</dbReference>
<keyword evidence="3" id="KW-1185">Reference proteome</keyword>
<protein>
    <submittedName>
        <fullName evidence="2">Uncharacterized protein</fullName>
    </submittedName>
</protein>
<evidence type="ECO:0000313" key="2">
    <source>
        <dbReference type="EMBL" id="GGP00982.1"/>
    </source>
</evidence>
<gene>
    <name evidence="2" type="ORF">GCM10012280_70950</name>
</gene>
<organism evidence="2 3">
    <name type="scientific">Wenjunlia tyrosinilytica</name>
    <dbReference type="NCBI Taxonomy" id="1544741"/>
    <lineage>
        <taxon>Bacteria</taxon>
        <taxon>Bacillati</taxon>
        <taxon>Actinomycetota</taxon>
        <taxon>Actinomycetes</taxon>
        <taxon>Kitasatosporales</taxon>
        <taxon>Streptomycetaceae</taxon>
        <taxon>Wenjunlia</taxon>
    </lineage>
</organism>
<feature type="compositionally biased region" description="Basic and acidic residues" evidence="1">
    <location>
        <begin position="132"/>
        <end position="148"/>
    </location>
</feature>
<dbReference type="AlphaFoldDB" id="A0A918E2T3"/>
<dbReference type="Proteomes" id="UP000641932">
    <property type="component" value="Unassembled WGS sequence"/>
</dbReference>
<comment type="caution">
    <text evidence="2">The sequence shown here is derived from an EMBL/GenBank/DDBJ whole genome shotgun (WGS) entry which is preliminary data.</text>
</comment>
<name>A0A918E2T3_9ACTN</name>
<dbReference type="RefSeq" id="WP_189135931.1">
    <property type="nucleotide sequence ID" value="NZ_BMMS01000074.1"/>
</dbReference>
<feature type="region of interest" description="Disordered" evidence="1">
    <location>
        <begin position="123"/>
        <end position="148"/>
    </location>
</feature>
<reference evidence="2" key="1">
    <citation type="journal article" date="2014" name="Int. J. Syst. Evol. Microbiol.">
        <title>Complete genome sequence of Corynebacterium casei LMG S-19264T (=DSM 44701T), isolated from a smear-ripened cheese.</title>
        <authorList>
            <consortium name="US DOE Joint Genome Institute (JGI-PGF)"/>
            <person name="Walter F."/>
            <person name="Albersmeier A."/>
            <person name="Kalinowski J."/>
            <person name="Ruckert C."/>
        </authorList>
    </citation>
    <scope>NUCLEOTIDE SEQUENCE</scope>
    <source>
        <strain evidence="2">CGMCC 4.7201</strain>
    </source>
</reference>
<evidence type="ECO:0000313" key="3">
    <source>
        <dbReference type="Proteomes" id="UP000641932"/>
    </source>
</evidence>
<accession>A0A918E2T3</accession>
<reference evidence="2" key="2">
    <citation type="submission" date="2020-09" db="EMBL/GenBank/DDBJ databases">
        <authorList>
            <person name="Sun Q."/>
            <person name="Zhou Y."/>
        </authorList>
    </citation>
    <scope>NUCLEOTIDE SEQUENCE</scope>
    <source>
        <strain evidence="2">CGMCC 4.7201</strain>
    </source>
</reference>
<evidence type="ECO:0000256" key="1">
    <source>
        <dbReference type="SAM" id="MobiDB-lite"/>
    </source>
</evidence>
<proteinExistence type="predicted"/>